<dbReference type="Proteomes" id="UP000320244">
    <property type="component" value="Unassembled WGS sequence"/>
</dbReference>
<dbReference type="GO" id="GO:0006865">
    <property type="term" value="P:amino acid transport"/>
    <property type="evidence" value="ECO:0007669"/>
    <property type="project" value="UniProtKB-KW"/>
</dbReference>
<comment type="caution">
    <text evidence="7">The sequence shown here is derived from an EMBL/GenBank/DDBJ whole genome shotgun (WGS) entry which is preliminary data.</text>
</comment>
<evidence type="ECO:0000256" key="1">
    <source>
        <dbReference type="ARBA" id="ARBA00010062"/>
    </source>
</evidence>
<dbReference type="Gene3D" id="3.40.50.2300">
    <property type="match status" value="2"/>
</dbReference>
<keyword evidence="2" id="KW-0813">Transport</keyword>
<feature type="chain" id="PRO_5038830731" evidence="5">
    <location>
        <begin position="31"/>
        <end position="417"/>
    </location>
</feature>
<dbReference type="SUPFAM" id="SSF53822">
    <property type="entry name" value="Periplasmic binding protein-like I"/>
    <property type="match status" value="1"/>
</dbReference>
<evidence type="ECO:0000313" key="8">
    <source>
        <dbReference type="Proteomes" id="UP000320244"/>
    </source>
</evidence>
<sequence length="417" mass="42639">MYQAKRLEDNMMKRKASALLAGALGVTLLAAGCSSSAKPSAAGNGSTAASGPFKLGLMVPLTGSLAQPGGWIEDGVKYGVKQVNAAGGIDHQKVQLVTVDTGGDPTQSVSVANKLISQDHVQFIIGPITTDAMNAVLPIEQHAGLATIGVVGSPKLTPKAMPYGFSMLLNAGDQAQAMVQYATKHHYKTVAILHDNGEQGLAADQALNAQAKKAGLTVTGDQQYSVGSTDDSAQVLSLKQSHPQAVLLFPTTGTDVGYVLKAMKNVGWTIPVIGGYGAHYADQIAAVSGQGSMSNVVATAYAPFGACPGKPAPAATQKFITGIKAFNPGEFKGLALDLAAASADSVHIIQQGVHGAGTASGAKFATWMETHATSISGLVNPSVSASSSSHFLFGPSDMVLVHPGKQVSSGVFERADC</sequence>
<dbReference type="AlphaFoldDB" id="A0A563DSM5"/>
<dbReference type="PANTHER" id="PTHR30483">
    <property type="entry name" value="LEUCINE-SPECIFIC-BINDING PROTEIN"/>
    <property type="match status" value="1"/>
</dbReference>
<name>A0A563DSM5_9MICO</name>
<feature type="signal peptide" evidence="5">
    <location>
        <begin position="1"/>
        <end position="30"/>
    </location>
</feature>
<dbReference type="InterPro" id="IPR028081">
    <property type="entry name" value="Leu-bd"/>
</dbReference>
<keyword evidence="3 5" id="KW-0732">Signal</keyword>
<dbReference type="PROSITE" id="PS51257">
    <property type="entry name" value="PROKAR_LIPOPROTEIN"/>
    <property type="match status" value="1"/>
</dbReference>
<comment type="similarity">
    <text evidence="1">Belongs to the leucine-binding protein family.</text>
</comment>
<dbReference type="EMBL" id="VCQV01000045">
    <property type="protein sequence ID" value="TWP33250.1"/>
    <property type="molecule type" value="Genomic_DNA"/>
</dbReference>
<dbReference type="OrthoDB" id="7337537at2"/>
<dbReference type="InterPro" id="IPR028082">
    <property type="entry name" value="Peripla_BP_I"/>
</dbReference>
<dbReference type="Pfam" id="PF13458">
    <property type="entry name" value="Peripla_BP_6"/>
    <property type="match status" value="1"/>
</dbReference>
<reference evidence="7 8" key="2">
    <citation type="submission" date="2019-08" db="EMBL/GenBank/DDBJ databases">
        <title>Jejuicoccus antrihumi gen. nov., sp. nov., a new member of the family Dermacoccaceae isolated from a cave.</title>
        <authorList>
            <person name="Schumann P."/>
            <person name="Kim I.S."/>
        </authorList>
    </citation>
    <scope>NUCLEOTIDE SEQUENCE [LARGE SCALE GENOMIC DNA]</scope>
    <source>
        <strain evidence="7 8">C5-26</strain>
    </source>
</reference>
<accession>A0A563DSM5</accession>
<proteinExistence type="inferred from homology"/>
<dbReference type="PANTHER" id="PTHR30483:SF6">
    <property type="entry name" value="PERIPLASMIC BINDING PROTEIN OF ABC TRANSPORTER FOR NATURAL AMINO ACIDS"/>
    <property type="match status" value="1"/>
</dbReference>
<evidence type="ECO:0000256" key="5">
    <source>
        <dbReference type="SAM" id="SignalP"/>
    </source>
</evidence>
<evidence type="ECO:0000259" key="6">
    <source>
        <dbReference type="Pfam" id="PF13458"/>
    </source>
</evidence>
<evidence type="ECO:0000256" key="3">
    <source>
        <dbReference type="ARBA" id="ARBA00022729"/>
    </source>
</evidence>
<keyword evidence="8" id="KW-1185">Reference proteome</keyword>
<organism evidence="7 8">
    <name type="scientific">Leekyejoonella antrihumi</name>
    <dbReference type="NCBI Taxonomy" id="1660198"/>
    <lineage>
        <taxon>Bacteria</taxon>
        <taxon>Bacillati</taxon>
        <taxon>Actinomycetota</taxon>
        <taxon>Actinomycetes</taxon>
        <taxon>Micrococcales</taxon>
        <taxon>Dermacoccaceae</taxon>
        <taxon>Leekyejoonella</taxon>
    </lineage>
</organism>
<dbReference type="InterPro" id="IPR051010">
    <property type="entry name" value="BCAA_transport"/>
</dbReference>
<gene>
    <name evidence="7" type="ORF">FGL98_21880</name>
</gene>
<evidence type="ECO:0000256" key="2">
    <source>
        <dbReference type="ARBA" id="ARBA00022448"/>
    </source>
</evidence>
<reference evidence="7 8" key="1">
    <citation type="submission" date="2019-05" db="EMBL/GenBank/DDBJ databases">
        <authorList>
            <person name="Lee S.D."/>
        </authorList>
    </citation>
    <scope>NUCLEOTIDE SEQUENCE [LARGE SCALE GENOMIC DNA]</scope>
    <source>
        <strain evidence="7 8">C5-26</strain>
    </source>
</reference>
<evidence type="ECO:0000313" key="7">
    <source>
        <dbReference type="EMBL" id="TWP33250.1"/>
    </source>
</evidence>
<keyword evidence="4" id="KW-0029">Amino-acid transport</keyword>
<feature type="domain" description="Leucine-binding protein" evidence="6">
    <location>
        <begin position="53"/>
        <end position="380"/>
    </location>
</feature>
<dbReference type="PRINTS" id="PR00337">
    <property type="entry name" value="LEUILEVALBP"/>
</dbReference>
<dbReference type="InterPro" id="IPR000709">
    <property type="entry name" value="Leu_Ile_Val-bd"/>
</dbReference>
<evidence type="ECO:0000256" key="4">
    <source>
        <dbReference type="ARBA" id="ARBA00022970"/>
    </source>
</evidence>
<protein>
    <submittedName>
        <fullName evidence="7">Amino acid ABC transporter substrate-binding protein</fullName>
    </submittedName>
</protein>